<dbReference type="SUPFAM" id="SSF55785">
    <property type="entry name" value="PYP-like sensor domain (PAS domain)"/>
    <property type="match status" value="3"/>
</dbReference>
<dbReference type="SMART" id="SM00388">
    <property type="entry name" value="HisKA"/>
    <property type="match status" value="1"/>
</dbReference>
<feature type="domain" description="PAC" evidence="9">
    <location>
        <begin position="461"/>
        <end position="514"/>
    </location>
</feature>
<dbReference type="Gene3D" id="3.30.450.20">
    <property type="entry name" value="PAS domain"/>
    <property type="match status" value="3"/>
</dbReference>
<feature type="transmembrane region" description="Helical" evidence="6">
    <location>
        <begin position="161"/>
        <end position="182"/>
    </location>
</feature>
<dbReference type="SUPFAM" id="SSF55874">
    <property type="entry name" value="ATPase domain of HSP90 chaperone/DNA topoisomerase II/histidine kinase"/>
    <property type="match status" value="1"/>
</dbReference>
<feature type="transmembrane region" description="Helical" evidence="6">
    <location>
        <begin position="130"/>
        <end position="149"/>
    </location>
</feature>
<evidence type="ECO:0000259" key="8">
    <source>
        <dbReference type="PROSITE" id="PS50112"/>
    </source>
</evidence>
<name>A0A9D6V085_9BACT</name>
<dbReference type="CDD" id="cd00130">
    <property type="entry name" value="PAS"/>
    <property type="match status" value="3"/>
</dbReference>
<dbReference type="InterPro" id="IPR003661">
    <property type="entry name" value="HisK_dim/P_dom"/>
</dbReference>
<dbReference type="PANTHER" id="PTHR43304:SF1">
    <property type="entry name" value="PAC DOMAIN-CONTAINING PROTEIN"/>
    <property type="match status" value="1"/>
</dbReference>
<dbReference type="InterPro" id="IPR013656">
    <property type="entry name" value="PAS_4"/>
</dbReference>
<comment type="caution">
    <text evidence="10">The sequence shown here is derived from an EMBL/GenBank/DDBJ whole genome shotgun (WGS) entry which is preliminary data.</text>
</comment>
<feature type="transmembrane region" description="Helical" evidence="6">
    <location>
        <begin position="7"/>
        <end position="24"/>
    </location>
</feature>
<dbReference type="CDD" id="cd00082">
    <property type="entry name" value="HisKA"/>
    <property type="match status" value="1"/>
</dbReference>
<keyword evidence="3" id="KW-0597">Phosphoprotein</keyword>
<dbReference type="InterPro" id="IPR036097">
    <property type="entry name" value="HisK_dim/P_sf"/>
</dbReference>
<feature type="transmembrane region" description="Helical" evidence="6">
    <location>
        <begin position="103"/>
        <end position="121"/>
    </location>
</feature>
<dbReference type="PROSITE" id="PS50113">
    <property type="entry name" value="PAC"/>
    <property type="match status" value="3"/>
</dbReference>
<dbReference type="Gene3D" id="1.10.287.130">
    <property type="match status" value="1"/>
</dbReference>
<reference evidence="10" key="1">
    <citation type="submission" date="2020-07" db="EMBL/GenBank/DDBJ databases">
        <title>Huge and variable diversity of episymbiotic CPR bacteria and DPANN archaea in groundwater ecosystems.</title>
        <authorList>
            <person name="He C.Y."/>
            <person name="Keren R."/>
            <person name="Whittaker M."/>
            <person name="Farag I.F."/>
            <person name="Doudna J."/>
            <person name="Cate J.H.D."/>
            <person name="Banfield J.F."/>
        </authorList>
    </citation>
    <scope>NUCLEOTIDE SEQUENCE</scope>
    <source>
        <strain evidence="10">NC_groundwater_1664_Pr3_B-0.1um_52_9</strain>
    </source>
</reference>
<dbReference type="EC" id="2.7.13.3" evidence="2"/>
<dbReference type="InterPro" id="IPR005467">
    <property type="entry name" value="His_kinase_dom"/>
</dbReference>
<keyword evidence="6" id="KW-0472">Membrane</keyword>
<dbReference type="InterPro" id="IPR033425">
    <property type="entry name" value="MASE3"/>
</dbReference>
<dbReference type="Pfam" id="PF08448">
    <property type="entry name" value="PAS_4"/>
    <property type="match status" value="1"/>
</dbReference>
<evidence type="ECO:0000256" key="4">
    <source>
        <dbReference type="ARBA" id="ARBA00022679"/>
    </source>
</evidence>
<dbReference type="InterPro" id="IPR000700">
    <property type="entry name" value="PAS-assoc_C"/>
</dbReference>
<protein>
    <recommendedName>
        <fullName evidence="2">histidine kinase</fullName>
        <ecNumber evidence="2">2.7.13.3</ecNumber>
    </recommendedName>
</protein>
<dbReference type="Pfam" id="PF00512">
    <property type="entry name" value="HisKA"/>
    <property type="match status" value="1"/>
</dbReference>
<dbReference type="Proteomes" id="UP000807825">
    <property type="component" value="Unassembled WGS sequence"/>
</dbReference>
<sequence length="857" mass="97159">MKPSPSIYALIGLAILALPTLYVVSLYNYTLFHCLAEGFSIIVGCAIFLIAWNTRRFLDNNYIMLLGVASLFVASIDFLHALAYKGMGVFPNADSNLPTQLWIAARYLQSGSFLIAPLLLGRRMGIKGQFAAFSLITVGMLGAIYFNIFPDCFIEGVGLTPFKIISEYVICLALLASAVMLIRHRSSFDKTVTTMLLCSIAFFTASELSFTYYVSVYGFSNFIGHYSKIISCYFLYKAIIETGLRRPYDLLFRDLERKQLALAQERNFVTTILDTVSALVIVLDPLGKIVGFNKACEKLTGFTFEEVKGGEFWDLFLLPEEKDAVRDIFRRFVVWRLPIEHENFWQAKDNASHLVAWSYTSIVGQTGQIEYVIGTGVDVTERRRAEIEIIRAKEEWEKTFDAVPDLIMILDRNHRIVRANRAMSSKIGVEPVELAGRACYEVFHNMQEPVPFCVHSKLLEDGMEHSIEFFEENVNGLFSVSCSPLLDQDGQLLGSVHVSRDITERKRAEEALRENEQRFRSTFEQAAVGIAHVALDGRYLRVNHRICDILGCASDELPGLTFSDMIHPADARETILLLRQLLVGAVNTVCSENRMVRNDGSFVWVNLTVSLHRDKLNAPNYFIWVLEDISKRKQMEEALQATLTELERSNSELQQFAYVASHDLQEPLRMVSSYVSLLERRYKKKLDADADEFIAYAADGAKRMQRLINDLLQYSRVGARRKPFEPTDCESVLDQVMANLHIAIENSRARVIRSPLPTVLADQTQLVQLFQNLVDNALKFRGDEPPLIHVSASQDGDHWLFSIRDNGIGIDSQYKDRIFVIFQRLHGREQYSGTGIGLAVCKKIVERHGGKIWLESN</sequence>
<dbReference type="Pfam" id="PF17159">
    <property type="entry name" value="MASE3"/>
    <property type="match status" value="1"/>
</dbReference>
<evidence type="ECO:0000256" key="1">
    <source>
        <dbReference type="ARBA" id="ARBA00000085"/>
    </source>
</evidence>
<feature type="domain" description="PAS" evidence="8">
    <location>
        <begin position="392"/>
        <end position="444"/>
    </location>
</feature>
<evidence type="ECO:0000259" key="7">
    <source>
        <dbReference type="PROSITE" id="PS50109"/>
    </source>
</evidence>
<dbReference type="PANTHER" id="PTHR43304">
    <property type="entry name" value="PHYTOCHROME-LIKE PROTEIN CPH1"/>
    <property type="match status" value="1"/>
</dbReference>
<feature type="domain" description="PAC" evidence="9">
    <location>
        <begin position="589"/>
        <end position="641"/>
    </location>
</feature>
<accession>A0A9D6V085</accession>
<dbReference type="PROSITE" id="PS50112">
    <property type="entry name" value="PAS"/>
    <property type="match status" value="3"/>
</dbReference>
<evidence type="ECO:0000313" key="11">
    <source>
        <dbReference type="Proteomes" id="UP000807825"/>
    </source>
</evidence>
<feature type="non-terminal residue" evidence="10">
    <location>
        <position position="857"/>
    </location>
</feature>
<dbReference type="EMBL" id="JACRDE010000160">
    <property type="protein sequence ID" value="MBI5248942.1"/>
    <property type="molecule type" value="Genomic_DNA"/>
</dbReference>
<feature type="transmembrane region" description="Helical" evidence="6">
    <location>
        <begin position="30"/>
        <end position="50"/>
    </location>
</feature>
<dbReference type="InterPro" id="IPR001610">
    <property type="entry name" value="PAC"/>
</dbReference>
<dbReference type="InterPro" id="IPR004358">
    <property type="entry name" value="Sig_transdc_His_kin-like_C"/>
</dbReference>
<dbReference type="Pfam" id="PF13426">
    <property type="entry name" value="PAS_9"/>
    <property type="match status" value="1"/>
</dbReference>
<evidence type="ECO:0000256" key="6">
    <source>
        <dbReference type="SAM" id="Phobius"/>
    </source>
</evidence>
<dbReference type="InterPro" id="IPR036890">
    <property type="entry name" value="HATPase_C_sf"/>
</dbReference>
<dbReference type="Pfam" id="PF08447">
    <property type="entry name" value="PAS_3"/>
    <property type="match status" value="1"/>
</dbReference>
<dbReference type="SMART" id="SM00387">
    <property type="entry name" value="HATPase_c"/>
    <property type="match status" value="1"/>
</dbReference>
<dbReference type="SMART" id="SM00086">
    <property type="entry name" value="PAC"/>
    <property type="match status" value="3"/>
</dbReference>
<keyword evidence="6" id="KW-0812">Transmembrane</keyword>
<feature type="domain" description="PAS" evidence="8">
    <location>
        <begin position="515"/>
        <end position="585"/>
    </location>
</feature>
<dbReference type="FunFam" id="3.30.565.10:FF:000006">
    <property type="entry name" value="Sensor histidine kinase WalK"/>
    <property type="match status" value="1"/>
</dbReference>
<feature type="transmembrane region" description="Helical" evidence="6">
    <location>
        <begin position="194"/>
        <end position="214"/>
    </location>
</feature>
<evidence type="ECO:0000256" key="2">
    <source>
        <dbReference type="ARBA" id="ARBA00012438"/>
    </source>
</evidence>
<evidence type="ECO:0000256" key="3">
    <source>
        <dbReference type="ARBA" id="ARBA00022553"/>
    </source>
</evidence>
<dbReference type="GO" id="GO:0000155">
    <property type="term" value="F:phosphorelay sensor kinase activity"/>
    <property type="evidence" value="ECO:0007669"/>
    <property type="project" value="InterPro"/>
</dbReference>
<dbReference type="PROSITE" id="PS50109">
    <property type="entry name" value="HIS_KIN"/>
    <property type="match status" value="1"/>
</dbReference>
<dbReference type="NCBIfam" id="TIGR00229">
    <property type="entry name" value="sensory_box"/>
    <property type="match status" value="3"/>
</dbReference>
<feature type="transmembrane region" description="Helical" evidence="6">
    <location>
        <begin position="62"/>
        <end position="83"/>
    </location>
</feature>
<comment type="catalytic activity">
    <reaction evidence="1">
        <text>ATP + protein L-histidine = ADP + protein N-phospho-L-histidine.</text>
        <dbReference type="EC" id="2.7.13.3"/>
    </reaction>
</comment>
<feature type="domain" description="PAS" evidence="8">
    <location>
        <begin position="265"/>
        <end position="333"/>
    </location>
</feature>
<keyword evidence="4" id="KW-0808">Transferase</keyword>
<evidence type="ECO:0000313" key="10">
    <source>
        <dbReference type="EMBL" id="MBI5248942.1"/>
    </source>
</evidence>
<keyword evidence="6" id="KW-1133">Transmembrane helix</keyword>
<dbReference type="InterPro" id="IPR013655">
    <property type="entry name" value="PAS_fold_3"/>
</dbReference>
<dbReference type="InterPro" id="IPR003594">
    <property type="entry name" value="HATPase_dom"/>
</dbReference>
<feature type="domain" description="Histidine kinase" evidence="7">
    <location>
        <begin position="659"/>
        <end position="857"/>
    </location>
</feature>
<gene>
    <name evidence="10" type="ORF">HY912_05555</name>
</gene>
<dbReference type="InterPro" id="IPR052162">
    <property type="entry name" value="Sensor_kinase/Photoreceptor"/>
</dbReference>
<feature type="domain" description="PAC" evidence="9">
    <location>
        <begin position="339"/>
        <end position="391"/>
    </location>
</feature>
<dbReference type="InterPro" id="IPR000014">
    <property type="entry name" value="PAS"/>
</dbReference>
<dbReference type="AlphaFoldDB" id="A0A9D6V085"/>
<evidence type="ECO:0000256" key="5">
    <source>
        <dbReference type="ARBA" id="ARBA00022777"/>
    </source>
</evidence>
<dbReference type="InterPro" id="IPR035965">
    <property type="entry name" value="PAS-like_dom_sf"/>
</dbReference>
<proteinExistence type="predicted"/>
<dbReference type="SMART" id="SM00091">
    <property type="entry name" value="PAS"/>
    <property type="match status" value="3"/>
</dbReference>
<dbReference type="PRINTS" id="PR00344">
    <property type="entry name" value="BCTRLSENSOR"/>
</dbReference>
<organism evidence="10 11">
    <name type="scientific">Desulfomonile tiedjei</name>
    <dbReference type="NCBI Taxonomy" id="2358"/>
    <lineage>
        <taxon>Bacteria</taxon>
        <taxon>Pseudomonadati</taxon>
        <taxon>Thermodesulfobacteriota</taxon>
        <taxon>Desulfomonilia</taxon>
        <taxon>Desulfomonilales</taxon>
        <taxon>Desulfomonilaceae</taxon>
        <taxon>Desulfomonile</taxon>
    </lineage>
</organism>
<dbReference type="SUPFAM" id="SSF47384">
    <property type="entry name" value="Homodimeric domain of signal transducing histidine kinase"/>
    <property type="match status" value="1"/>
</dbReference>
<evidence type="ECO:0000259" key="9">
    <source>
        <dbReference type="PROSITE" id="PS50113"/>
    </source>
</evidence>
<dbReference type="Gene3D" id="3.30.565.10">
    <property type="entry name" value="Histidine kinase-like ATPase, C-terminal domain"/>
    <property type="match status" value="1"/>
</dbReference>
<dbReference type="Pfam" id="PF02518">
    <property type="entry name" value="HATPase_c"/>
    <property type="match status" value="1"/>
</dbReference>
<keyword evidence="5" id="KW-0418">Kinase</keyword>